<dbReference type="SUPFAM" id="SSF81383">
    <property type="entry name" value="F-box domain"/>
    <property type="match status" value="1"/>
</dbReference>
<feature type="domain" description="F-box" evidence="1">
    <location>
        <begin position="82"/>
        <end position="127"/>
    </location>
</feature>
<reference evidence="2 3" key="1">
    <citation type="submission" date="2016-06" db="EMBL/GenBank/DDBJ databases">
        <authorList>
            <person name="Kjaerup R.B."/>
            <person name="Dalgaard T.S."/>
            <person name="Juul-Madsen H.R."/>
        </authorList>
    </citation>
    <scope>NUCLEOTIDE SEQUENCE [LARGE SCALE GENOMIC DNA]</scope>
    <source>
        <strain evidence="2 3">Pb300</strain>
    </source>
</reference>
<dbReference type="AlphaFoldDB" id="A0A1D2JBL6"/>
<evidence type="ECO:0000259" key="1">
    <source>
        <dbReference type="PROSITE" id="PS50181"/>
    </source>
</evidence>
<dbReference type="EMBL" id="LZYO01000210">
    <property type="protein sequence ID" value="ODH25904.1"/>
    <property type="molecule type" value="Genomic_DNA"/>
</dbReference>
<accession>A0A1D2JBL6</accession>
<organism evidence="2 3">
    <name type="scientific">Paracoccidioides brasiliensis</name>
    <dbReference type="NCBI Taxonomy" id="121759"/>
    <lineage>
        <taxon>Eukaryota</taxon>
        <taxon>Fungi</taxon>
        <taxon>Dikarya</taxon>
        <taxon>Ascomycota</taxon>
        <taxon>Pezizomycotina</taxon>
        <taxon>Eurotiomycetes</taxon>
        <taxon>Eurotiomycetidae</taxon>
        <taxon>Onygenales</taxon>
        <taxon>Ajellomycetaceae</taxon>
        <taxon>Paracoccidioides</taxon>
    </lineage>
</organism>
<gene>
    <name evidence="2" type="ORF">ACO22_04968</name>
</gene>
<dbReference type="InterPro" id="IPR001810">
    <property type="entry name" value="F-box_dom"/>
</dbReference>
<dbReference type="PROSITE" id="PS50181">
    <property type="entry name" value="FBOX"/>
    <property type="match status" value="1"/>
</dbReference>
<comment type="caution">
    <text evidence="2">The sequence shown here is derived from an EMBL/GenBank/DDBJ whole genome shotgun (WGS) entry which is preliminary data.</text>
</comment>
<dbReference type="VEuPathDB" id="FungiDB:PABG_11704"/>
<name>A0A1D2JBL6_PARBR</name>
<dbReference type="InterPro" id="IPR036047">
    <property type="entry name" value="F-box-like_dom_sf"/>
</dbReference>
<proteinExistence type="predicted"/>
<protein>
    <recommendedName>
        <fullName evidence="1">F-box domain-containing protein</fullName>
    </recommendedName>
</protein>
<evidence type="ECO:0000313" key="2">
    <source>
        <dbReference type="EMBL" id="ODH25904.1"/>
    </source>
</evidence>
<dbReference type="VEuPathDB" id="FungiDB:PADG_01733"/>
<dbReference type="Proteomes" id="UP000242814">
    <property type="component" value="Unassembled WGS sequence"/>
</dbReference>
<sequence>MESSSGFWTQFCGFFNVCHDVLHGKARSHSRFREFQHPKGDVALCNYAQVIPDLNTQASQNKIFTRLRSPSPPLHFLHMDLSKMFGRLPVELVEQAVQELDKKSLTNLVQVNKEFRRIAEKHLYKKMGPKPSAATHLKILRLLRFIHE</sequence>
<dbReference type="Pfam" id="PF12937">
    <property type="entry name" value="F-box-like"/>
    <property type="match status" value="1"/>
</dbReference>
<evidence type="ECO:0000313" key="3">
    <source>
        <dbReference type="Proteomes" id="UP000242814"/>
    </source>
</evidence>